<dbReference type="EMBL" id="GL882879">
    <property type="protein sequence ID" value="EGF84184.1"/>
    <property type="molecule type" value="Genomic_DNA"/>
</dbReference>
<name>F4NRS9_BATDJ</name>
<protein>
    <submittedName>
        <fullName evidence="2">Uncharacterized protein</fullName>
    </submittedName>
</protein>
<keyword evidence="3" id="KW-1185">Reference proteome</keyword>
<feature type="region of interest" description="Disordered" evidence="1">
    <location>
        <begin position="102"/>
        <end position="122"/>
    </location>
</feature>
<dbReference type="Proteomes" id="UP000007241">
    <property type="component" value="Unassembled WGS sequence"/>
</dbReference>
<dbReference type="AlphaFoldDB" id="F4NRS9"/>
<gene>
    <name evidence="2" type="ORF">BATDEDRAFT_21999</name>
</gene>
<feature type="region of interest" description="Disordered" evidence="1">
    <location>
        <begin position="189"/>
        <end position="230"/>
    </location>
</feature>
<organism evidence="2 3">
    <name type="scientific">Batrachochytrium dendrobatidis (strain JAM81 / FGSC 10211)</name>
    <name type="common">Frog chytrid fungus</name>
    <dbReference type="NCBI Taxonomy" id="684364"/>
    <lineage>
        <taxon>Eukaryota</taxon>
        <taxon>Fungi</taxon>
        <taxon>Fungi incertae sedis</taxon>
        <taxon>Chytridiomycota</taxon>
        <taxon>Chytridiomycota incertae sedis</taxon>
        <taxon>Chytridiomycetes</taxon>
        <taxon>Rhizophydiales</taxon>
        <taxon>Rhizophydiales incertae sedis</taxon>
        <taxon>Batrachochytrium</taxon>
    </lineage>
</organism>
<accession>F4NRS9</accession>
<sequence length="388" mass="42883">MNWTTGVREQQLLKRSESCYNNAVSWRSMGPSEVINSNLKGSTMNSAIYSSKQDRSVSESIIHSITKSLHIKRSPASMIIGSSVQKSIGESRDIISLSAASFHQPKPRSRKSSCKSRKRNKRIQGHITQQCENTLALNQPILDSSNDTQDTHTDVSSTDILDDATNDQINEAAKKFMAQIQVSEHGEIKSTGSTCNASISSNSSVRSIQDSSINEHASHQSRYNCSGSGDTNQVTSMAPLSTYAKRFTSTMSVNWDRLMNQADASVLDDQDTTMAIPPADVPLVENNGGEDVHACRSATIDDCVYGKQYMVCPDSECSESGDWKRPLSPTQEHRYVADCPVETIKQTIADGNEFKQRIMDAIEHSFRLLKGEIDSMLDHHSLNIPEKK</sequence>
<feature type="compositionally biased region" description="Low complexity" evidence="1">
    <location>
        <begin position="193"/>
        <end position="214"/>
    </location>
</feature>
<proteinExistence type="predicted"/>
<feature type="compositionally biased region" description="Basic residues" evidence="1">
    <location>
        <begin position="105"/>
        <end position="122"/>
    </location>
</feature>
<dbReference type="HOGENOM" id="CLU_711680_0_0_1"/>
<reference evidence="2 3" key="1">
    <citation type="submission" date="2009-12" db="EMBL/GenBank/DDBJ databases">
        <title>The draft genome of Batrachochytrium dendrobatidis.</title>
        <authorList>
            <consortium name="US DOE Joint Genome Institute (JGI-PGF)"/>
            <person name="Kuo A."/>
            <person name="Salamov A."/>
            <person name="Schmutz J."/>
            <person name="Lucas S."/>
            <person name="Pitluck S."/>
            <person name="Rosenblum E."/>
            <person name="Stajich J."/>
            <person name="Eisen M."/>
            <person name="Grigoriev I.V."/>
        </authorList>
    </citation>
    <scope>NUCLEOTIDE SEQUENCE [LARGE SCALE GENOMIC DNA]</scope>
    <source>
        <strain evidence="3">JAM81 / FGSC 10211</strain>
    </source>
</reference>
<evidence type="ECO:0000256" key="1">
    <source>
        <dbReference type="SAM" id="MobiDB-lite"/>
    </source>
</evidence>
<evidence type="ECO:0000313" key="3">
    <source>
        <dbReference type="Proteomes" id="UP000007241"/>
    </source>
</evidence>
<evidence type="ECO:0000313" key="2">
    <source>
        <dbReference type="EMBL" id="EGF84184.1"/>
    </source>
</evidence>
<dbReference type="InParanoid" id="F4NRS9"/>
<dbReference type="RefSeq" id="XP_006675438.1">
    <property type="nucleotide sequence ID" value="XM_006675375.1"/>
</dbReference>
<feature type="compositionally biased region" description="Polar residues" evidence="1">
    <location>
        <begin position="220"/>
        <end position="230"/>
    </location>
</feature>
<dbReference type="GeneID" id="18237808"/>